<reference evidence="1" key="1">
    <citation type="submission" date="2014-11" db="EMBL/GenBank/DDBJ databases">
        <authorList>
            <person name="Amaro Gonzalez C."/>
        </authorList>
    </citation>
    <scope>NUCLEOTIDE SEQUENCE</scope>
</reference>
<organism evidence="1">
    <name type="scientific">Anguilla anguilla</name>
    <name type="common">European freshwater eel</name>
    <name type="synonym">Muraena anguilla</name>
    <dbReference type="NCBI Taxonomy" id="7936"/>
    <lineage>
        <taxon>Eukaryota</taxon>
        <taxon>Metazoa</taxon>
        <taxon>Chordata</taxon>
        <taxon>Craniata</taxon>
        <taxon>Vertebrata</taxon>
        <taxon>Euteleostomi</taxon>
        <taxon>Actinopterygii</taxon>
        <taxon>Neopterygii</taxon>
        <taxon>Teleostei</taxon>
        <taxon>Anguilliformes</taxon>
        <taxon>Anguillidae</taxon>
        <taxon>Anguilla</taxon>
    </lineage>
</organism>
<name>A0A0E9U886_ANGAN</name>
<proteinExistence type="predicted"/>
<accession>A0A0E9U886</accession>
<dbReference type="EMBL" id="GBXM01046448">
    <property type="protein sequence ID" value="JAH62129.1"/>
    <property type="molecule type" value="Transcribed_RNA"/>
</dbReference>
<protein>
    <submittedName>
        <fullName evidence="1">Uncharacterized protein</fullName>
    </submittedName>
</protein>
<sequence length="12" mass="1347">MRTAATIRDKSP</sequence>
<reference evidence="1" key="2">
    <citation type="journal article" date="2015" name="Fish Shellfish Immunol.">
        <title>Early steps in the European eel (Anguilla anguilla)-Vibrio vulnificus interaction in the gills: Role of the RtxA13 toxin.</title>
        <authorList>
            <person name="Callol A."/>
            <person name="Pajuelo D."/>
            <person name="Ebbesson L."/>
            <person name="Teles M."/>
            <person name="MacKenzie S."/>
            <person name="Amaro C."/>
        </authorList>
    </citation>
    <scope>NUCLEOTIDE SEQUENCE</scope>
</reference>
<evidence type="ECO:0000313" key="1">
    <source>
        <dbReference type="EMBL" id="JAH62129.1"/>
    </source>
</evidence>